<organism evidence="2 3">
    <name type="scientific">Brenthis ino</name>
    <name type="common">lesser marbled fritillary</name>
    <dbReference type="NCBI Taxonomy" id="405034"/>
    <lineage>
        <taxon>Eukaryota</taxon>
        <taxon>Metazoa</taxon>
        <taxon>Ecdysozoa</taxon>
        <taxon>Arthropoda</taxon>
        <taxon>Hexapoda</taxon>
        <taxon>Insecta</taxon>
        <taxon>Pterygota</taxon>
        <taxon>Neoptera</taxon>
        <taxon>Endopterygota</taxon>
        <taxon>Lepidoptera</taxon>
        <taxon>Glossata</taxon>
        <taxon>Ditrysia</taxon>
        <taxon>Papilionoidea</taxon>
        <taxon>Nymphalidae</taxon>
        <taxon>Heliconiinae</taxon>
        <taxon>Argynnini</taxon>
        <taxon>Brenthis</taxon>
    </lineage>
</organism>
<evidence type="ECO:0000256" key="1">
    <source>
        <dbReference type="SAM" id="SignalP"/>
    </source>
</evidence>
<proteinExistence type="predicted"/>
<name>A0A8J9YFU5_9NEOP</name>
<keyword evidence="3" id="KW-1185">Reference proteome</keyword>
<gene>
    <name evidence="2" type="ORF">BINO364_LOCUS15744</name>
</gene>
<feature type="chain" id="PRO_5035425106" description="Secreted protein" evidence="1">
    <location>
        <begin position="29"/>
        <end position="67"/>
    </location>
</feature>
<dbReference type="EMBL" id="OV170229">
    <property type="protein sequence ID" value="CAH0730809.1"/>
    <property type="molecule type" value="Genomic_DNA"/>
</dbReference>
<feature type="non-terminal residue" evidence="2">
    <location>
        <position position="67"/>
    </location>
</feature>
<dbReference type="AlphaFoldDB" id="A0A8J9YFU5"/>
<evidence type="ECO:0008006" key="4">
    <source>
        <dbReference type="Google" id="ProtNLM"/>
    </source>
</evidence>
<reference evidence="2" key="1">
    <citation type="submission" date="2021-12" db="EMBL/GenBank/DDBJ databases">
        <authorList>
            <person name="Martin H S."/>
        </authorList>
    </citation>
    <scope>NUCLEOTIDE SEQUENCE</scope>
</reference>
<evidence type="ECO:0000313" key="3">
    <source>
        <dbReference type="Proteomes" id="UP000838878"/>
    </source>
</evidence>
<sequence length="67" mass="7239">MLFQVLLTTVVALGVAPCVLQRACPARAARPPSSVCMHRLHPDDRSVIIIMMSYRSISATAANLTDT</sequence>
<protein>
    <recommendedName>
        <fullName evidence="4">Secreted protein</fullName>
    </recommendedName>
</protein>
<keyword evidence="1" id="KW-0732">Signal</keyword>
<feature type="signal peptide" evidence="1">
    <location>
        <begin position="1"/>
        <end position="28"/>
    </location>
</feature>
<accession>A0A8J9YFU5</accession>
<evidence type="ECO:0000313" key="2">
    <source>
        <dbReference type="EMBL" id="CAH0730809.1"/>
    </source>
</evidence>
<dbReference type="Proteomes" id="UP000838878">
    <property type="component" value="Chromosome 9"/>
</dbReference>